<dbReference type="InParanoid" id="D6TDI6"/>
<accession>D6TDI6</accession>
<dbReference type="OrthoDB" id="141460at2"/>
<evidence type="ECO:0000313" key="2">
    <source>
        <dbReference type="EMBL" id="EFH88331.1"/>
    </source>
</evidence>
<comment type="caution">
    <text evidence="2">The sequence shown here is derived from an EMBL/GenBank/DDBJ whole genome shotgun (WGS) entry which is preliminary data.</text>
</comment>
<evidence type="ECO:0000313" key="3">
    <source>
        <dbReference type="Proteomes" id="UP000004508"/>
    </source>
</evidence>
<dbReference type="RefSeq" id="WP_007904238.1">
    <property type="nucleotide sequence ID" value="NZ_ADVG01000001.1"/>
</dbReference>
<sequence>MDASAVLWERWSAQVKELFPKIHGHQKKTLALFVIGIVFTGNAVLQRVAEGISLHGIDPAKMTSIERRLARFLANDRVVVTNVWDDFLSQVLVFWRGKSLRFVLDRTPFRDDATIVYLGLLVHSRVLPVAWAVMPTQEKWEEKQWSIVARLLDRTILHLTGTDCTLLADRGLAGFPLVKLCRDRKWHYLLRVSKEHTCQRKMGDAWSSWSRFDAFVHKRGQQWYGWAKVWKEDTIETYVSACWMPDCEEGWILISDLKAGKRRVNEYALRMRVESTFQDSKRRGWTLEASLVKEEARLNRLLLALFLAMWWVSHLAASCMHHGKRDRFDRTDRRDKGIFRLGRLWLLDILRRTSNPADLVHCLPFRKHASGWRFSLRF</sequence>
<dbReference type="GO" id="GO:0003677">
    <property type="term" value="F:DNA binding"/>
    <property type="evidence" value="ECO:0007669"/>
    <property type="project" value="InterPro"/>
</dbReference>
<gene>
    <name evidence="2" type="ORF">Krac_9769</name>
</gene>
<dbReference type="AlphaFoldDB" id="D6TDI6"/>
<dbReference type="eggNOG" id="COG3385">
    <property type="taxonomic scope" value="Bacteria"/>
</dbReference>
<dbReference type="SUPFAM" id="SSF53098">
    <property type="entry name" value="Ribonuclease H-like"/>
    <property type="match status" value="1"/>
</dbReference>
<proteinExistence type="predicted"/>
<dbReference type="InterPro" id="IPR012337">
    <property type="entry name" value="RNaseH-like_sf"/>
</dbReference>
<dbReference type="GO" id="GO:0004803">
    <property type="term" value="F:transposase activity"/>
    <property type="evidence" value="ECO:0007669"/>
    <property type="project" value="InterPro"/>
</dbReference>
<dbReference type="STRING" id="485913.Krac_9769"/>
<name>D6TDI6_KTERA</name>
<protein>
    <submittedName>
        <fullName evidence="2">Transposase IS4 family protein</fullName>
    </submittedName>
</protein>
<dbReference type="Pfam" id="PF01609">
    <property type="entry name" value="DDE_Tnp_1"/>
    <property type="match status" value="1"/>
</dbReference>
<organism evidence="2 3">
    <name type="scientific">Ktedonobacter racemifer DSM 44963</name>
    <dbReference type="NCBI Taxonomy" id="485913"/>
    <lineage>
        <taxon>Bacteria</taxon>
        <taxon>Bacillati</taxon>
        <taxon>Chloroflexota</taxon>
        <taxon>Ktedonobacteria</taxon>
        <taxon>Ktedonobacterales</taxon>
        <taxon>Ktedonobacteraceae</taxon>
        <taxon>Ktedonobacter</taxon>
    </lineage>
</organism>
<feature type="domain" description="Transposase IS4-like" evidence="1">
    <location>
        <begin position="151"/>
        <end position="310"/>
    </location>
</feature>
<dbReference type="EMBL" id="ADVG01000001">
    <property type="protein sequence ID" value="EFH88331.1"/>
    <property type="molecule type" value="Genomic_DNA"/>
</dbReference>
<dbReference type="Proteomes" id="UP000004508">
    <property type="component" value="Unassembled WGS sequence"/>
</dbReference>
<dbReference type="GO" id="GO:0006313">
    <property type="term" value="P:DNA transposition"/>
    <property type="evidence" value="ECO:0007669"/>
    <property type="project" value="InterPro"/>
</dbReference>
<dbReference type="InterPro" id="IPR002559">
    <property type="entry name" value="Transposase_11"/>
</dbReference>
<reference evidence="2 3" key="1">
    <citation type="journal article" date="2011" name="Stand. Genomic Sci.">
        <title>Non-contiguous finished genome sequence and contextual data of the filamentous soil bacterium Ktedonobacter racemifer type strain (SOSP1-21).</title>
        <authorList>
            <person name="Chang Y.J."/>
            <person name="Land M."/>
            <person name="Hauser L."/>
            <person name="Chertkov O."/>
            <person name="Del Rio T.G."/>
            <person name="Nolan M."/>
            <person name="Copeland A."/>
            <person name="Tice H."/>
            <person name="Cheng J.F."/>
            <person name="Lucas S."/>
            <person name="Han C."/>
            <person name="Goodwin L."/>
            <person name="Pitluck S."/>
            <person name="Ivanova N."/>
            <person name="Ovchinikova G."/>
            <person name="Pati A."/>
            <person name="Chen A."/>
            <person name="Palaniappan K."/>
            <person name="Mavromatis K."/>
            <person name="Liolios K."/>
            <person name="Brettin T."/>
            <person name="Fiebig A."/>
            <person name="Rohde M."/>
            <person name="Abt B."/>
            <person name="Goker M."/>
            <person name="Detter J.C."/>
            <person name="Woyke T."/>
            <person name="Bristow J."/>
            <person name="Eisen J.A."/>
            <person name="Markowitz V."/>
            <person name="Hugenholtz P."/>
            <person name="Kyrpides N.C."/>
            <person name="Klenk H.P."/>
            <person name="Lapidus A."/>
        </authorList>
    </citation>
    <scope>NUCLEOTIDE SEQUENCE [LARGE SCALE GENOMIC DNA]</scope>
    <source>
        <strain evidence="3">DSM 44963</strain>
    </source>
</reference>
<evidence type="ECO:0000259" key="1">
    <source>
        <dbReference type="Pfam" id="PF01609"/>
    </source>
</evidence>
<keyword evidence="3" id="KW-1185">Reference proteome</keyword>